<dbReference type="Gene3D" id="3.20.20.140">
    <property type="entry name" value="Metal-dependent hydrolases"/>
    <property type="match status" value="1"/>
</dbReference>
<dbReference type="EMBL" id="JBHTIS010000193">
    <property type="protein sequence ID" value="MFD1045055.1"/>
    <property type="molecule type" value="Genomic_DNA"/>
</dbReference>
<protein>
    <submittedName>
        <fullName evidence="1">Uncharacterized protein</fullName>
    </submittedName>
</protein>
<feature type="non-terminal residue" evidence="1">
    <location>
        <position position="179"/>
    </location>
</feature>
<gene>
    <name evidence="1" type="ORF">ACFQ1S_05345</name>
</gene>
<keyword evidence="2" id="KW-1185">Reference proteome</keyword>
<sequence length="179" mass="19358">MAAVLAGRADADLDPVTPDHPVYIPTPAYWPHPAILNAKALDILSPNDEPGLRIDRTTGHIHGLHIFNPTKLLGTIYQHVPMPGPAERQEAMVQAFQENLTYGITAGYEAHGNGFIPDLQALGARLPHRVVAAYDVPRQGVETWMAELTTGGDDLFRVDGVTVGVDGPPQFGLSLMREP</sequence>
<dbReference type="Gene3D" id="3.10.310.70">
    <property type="match status" value="1"/>
</dbReference>
<dbReference type="Proteomes" id="UP001597045">
    <property type="component" value="Unassembled WGS sequence"/>
</dbReference>
<reference evidence="2" key="1">
    <citation type="journal article" date="2019" name="Int. J. Syst. Evol. Microbiol.">
        <title>The Global Catalogue of Microorganisms (GCM) 10K type strain sequencing project: providing services to taxonomists for standard genome sequencing and annotation.</title>
        <authorList>
            <consortium name="The Broad Institute Genomics Platform"/>
            <consortium name="The Broad Institute Genome Sequencing Center for Infectious Disease"/>
            <person name="Wu L."/>
            <person name="Ma J."/>
        </authorList>
    </citation>
    <scope>NUCLEOTIDE SEQUENCE [LARGE SCALE GENOMIC DNA]</scope>
    <source>
        <strain evidence="2">JCM 31486</strain>
    </source>
</reference>
<name>A0ABW3M7V3_9PSEU</name>
<accession>A0ABW3M7V3</accession>
<evidence type="ECO:0000313" key="2">
    <source>
        <dbReference type="Proteomes" id="UP001597045"/>
    </source>
</evidence>
<evidence type="ECO:0000313" key="1">
    <source>
        <dbReference type="EMBL" id="MFD1045055.1"/>
    </source>
</evidence>
<comment type="caution">
    <text evidence="1">The sequence shown here is derived from an EMBL/GenBank/DDBJ whole genome shotgun (WGS) entry which is preliminary data.</text>
</comment>
<proteinExistence type="predicted"/>
<organism evidence="1 2">
    <name type="scientific">Kibdelosporangium lantanae</name>
    <dbReference type="NCBI Taxonomy" id="1497396"/>
    <lineage>
        <taxon>Bacteria</taxon>
        <taxon>Bacillati</taxon>
        <taxon>Actinomycetota</taxon>
        <taxon>Actinomycetes</taxon>
        <taxon>Pseudonocardiales</taxon>
        <taxon>Pseudonocardiaceae</taxon>
        <taxon>Kibdelosporangium</taxon>
    </lineage>
</organism>